<name>A0A850LI93_9RHOB</name>
<evidence type="ECO:0000313" key="3">
    <source>
        <dbReference type="Proteomes" id="UP000565723"/>
    </source>
</evidence>
<dbReference type="Proteomes" id="UP000565723">
    <property type="component" value="Unassembled WGS sequence"/>
</dbReference>
<dbReference type="AlphaFoldDB" id="A0A850LI93"/>
<dbReference type="Pfam" id="PF20056">
    <property type="entry name" value="DUF6455"/>
    <property type="match status" value="1"/>
</dbReference>
<dbReference type="RefSeq" id="WP_011046690.1">
    <property type="nucleotide sequence ID" value="NZ_CP076685.1"/>
</dbReference>
<dbReference type="EMBL" id="JABXIY010000032">
    <property type="protein sequence ID" value="NVK97726.1"/>
    <property type="molecule type" value="Genomic_DNA"/>
</dbReference>
<feature type="domain" description="DUF6455" evidence="1">
    <location>
        <begin position="1"/>
        <end position="82"/>
    </location>
</feature>
<organism evidence="2 3">
    <name type="scientific">Ruegeria pomeroyi</name>
    <dbReference type="NCBI Taxonomy" id="89184"/>
    <lineage>
        <taxon>Bacteria</taxon>
        <taxon>Pseudomonadati</taxon>
        <taxon>Pseudomonadota</taxon>
        <taxon>Alphaproteobacteria</taxon>
        <taxon>Rhodobacterales</taxon>
        <taxon>Roseobacteraceae</taxon>
        <taxon>Ruegeria</taxon>
    </lineage>
</organism>
<dbReference type="InterPro" id="IPR045601">
    <property type="entry name" value="DUF6455"/>
</dbReference>
<accession>A0A850LI93</accession>
<evidence type="ECO:0000259" key="1">
    <source>
        <dbReference type="Pfam" id="PF20056"/>
    </source>
</evidence>
<evidence type="ECO:0000313" key="2">
    <source>
        <dbReference type="EMBL" id="NVK97726.1"/>
    </source>
</evidence>
<comment type="caution">
    <text evidence="2">The sequence shown here is derived from an EMBL/GenBank/DDBJ whole genome shotgun (WGS) entry which is preliminary data.</text>
</comment>
<sequence>MADRDTLRKHADLFDRMATTLGHDLEESALKGQVRIDEISDAVLACTGCSNPAHCSDWLATRDTALQAPQYCRNRALLERLHP</sequence>
<proteinExistence type="predicted"/>
<protein>
    <recommendedName>
        <fullName evidence="1">DUF6455 domain-containing protein</fullName>
    </recommendedName>
</protein>
<dbReference type="OMA" id="RCTNCAN"/>
<gene>
    <name evidence="2" type="ORF">HW564_12410</name>
</gene>
<reference evidence="2 3" key="1">
    <citation type="journal article" date="2020" name="Proc. Natl. Acad. Sci. U.S.A.">
        <title>Ecological drivers of bacterial community assembly in synthetic phycospheres.</title>
        <authorList>
            <person name="Fu H."/>
            <person name="Uchimiya M."/>
            <person name="Gore J."/>
            <person name="Moran M.A."/>
        </authorList>
    </citation>
    <scope>NUCLEOTIDE SEQUENCE [LARGE SCALE GENOMIC DNA]</scope>
    <source>
        <strain evidence="2">HF-Din03</strain>
    </source>
</reference>